<feature type="chain" id="PRO_5040927817" evidence="1">
    <location>
        <begin position="21"/>
        <end position="142"/>
    </location>
</feature>
<evidence type="ECO:0000313" key="3">
    <source>
        <dbReference type="Proteomes" id="UP001163046"/>
    </source>
</evidence>
<proteinExistence type="predicted"/>
<dbReference type="AlphaFoldDB" id="A0A9X0A5Y4"/>
<dbReference type="OrthoDB" id="5986730at2759"/>
<keyword evidence="3" id="KW-1185">Reference proteome</keyword>
<keyword evidence="1" id="KW-0732">Signal</keyword>
<gene>
    <name evidence="2" type="ORF">OS493_003653</name>
</gene>
<dbReference type="EMBL" id="MU825397">
    <property type="protein sequence ID" value="KAJ7393982.1"/>
    <property type="molecule type" value="Genomic_DNA"/>
</dbReference>
<comment type="caution">
    <text evidence="2">The sequence shown here is derived from an EMBL/GenBank/DDBJ whole genome shotgun (WGS) entry which is preliminary data.</text>
</comment>
<accession>A0A9X0A5Y4</accession>
<dbReference type="Proteomes" id="UP001163046">
    <property type="component" value="Unassembled WGS sequence"/>
</dbReference>
<feature type="signal peptide" evidence="1">
    <location>
        <begin position="1"/>
        <end position="20"/>
    </location>
</feature>
<organism evidence="2 3">
    <name type="scientific">Desmophyllum pertusum</name>
    <dbReference type="NCBI Taxonomy" id="174260"/>
    <lineage>
        <taxon>Eukaryota</taxon>
        <taxon>Metazoa</taxon>
        <taxon>Cnidaria</taxon>
        <taxon>Anthozoa</taxon>
        <taxon>Hexacorallia</taxon>
        <taxon>Scleractinia</taxon>
        <taxon>Caryophylliina</taxon>
        <taxon>Caryophylliidae</taxon>
        <taxon>Desmophyllum</taxon>
    </lineage>
</organism>
<reference evidence="2" key="1">
    <citation type="submission" date="2023-01" db="EMBL/GenBank/DDBJ databases">
        <title>Genome assembly of the deep-sea coral Lophelia pertusa.</title>
        <authorList>
            <person name="Herrera S."/>
            <person name="Cordes E."/>
        </authorList>
    </citation>
    <scope>NUCLEOTIDE SEQUENCE</scope>
    <source>
        <strain evidence="2">USNM1676648</strain>
        <tissue evidence="2">Polyp</tissue>
    </source>
</reference>
<name>A0A9X0A5Y4_9CNID</name>
<protein>
    <submittedName>
        <fullName evidence="2">Uncharacterized protein</fullName>
    </submittedName>
</protein>
<evidence type="ECO:0000256" key="1">
    <source>
        <dbReference type="SAM" id="SignalP"/>
    </source>
</evidence>
<sequence length="142" mass="15870">MKKFHFTLLVFCATICLAYSFKCYKCGPKKDGDEYSTDQCETAQTKVECSANSTCVQMHGKRADDKEVETRGCFTKSMCDSWKKLCGDDDMKKAQKIKECAVACCDSDGDTPCNSGFTVCACTNYNMMMMVMFAVLCSLKLF</sequence>
<evidence type="ECO:0000313" key="2">
    <source>
        <dbReference type="EMBL" id="KAJ7393982.1"/>
    </source>
</evidence>